<gene>
    <name evidence="1" type="ORF">I551_2628</name>
</gene>
<organism evidence="1 2">
    <name type="scientific">Mycobacterium ulcerans str. Harvey</name>
    <dbReference type="NCBI Taxonomy" id="1299332"/>
    <lineage>
        <taxon>Bacteria</taxon>
        <taxon>Bacillati</taxon>
        <taxon>Actinomycetota</taxon>
        <taxon>Actinomycetes</taxon>
        <taxon>Mycobacteriales</taxon>
        <taxon>Mycobacteriaceae</taxon>
        <taxon>Mycobacterium</taxon>
        <taxon>Mycobacterium ulcerans group</taxon>
    </lineage>
</organism>
<sequence>MSAALQASFGTSLPELVAAFTGGLNGLVQAGQTLAANVAGNFGGGLSGLLEAGQVLMANLAGGFSLPALAA</sequence>
<dbReference type="EMBL" id="JAOL01000097">
    <property type="protein sequence ID" value="EUA90984.1"/>
    <property type="molecule type" value="Genomic_DNA"/>
</dbReference>
<dbReference type="Proteomes" id="UP000020681">
    <property type="component" value="Unassembled WGS sequence"/>
</dbReference>
<keyword evidence="2" id="KW-1185">Reference proteome</keyword>
<reference evidence="1 2" key="1">
    <citation type="submission" date="2014-01" db="EMBL/GenBank/DDBJ databases">
        <authorList>
            <person name="Dobos K."/>
            <person name="Lenaerts A."/>
            <person name="Ordway D."/>
            <person name="DeGroote M.A."/>
            <person name="Parker T."/>
            <person name="Sizemore C."/>
            <person name="Tallon L.J."/>
            <person name="Sadzewicz L.K."/>
            <person name="Sengamalay N."/>
            <person name="Fraser C.M."/>
            <person name="Hine E."/>
            <person name="Shefchek K.A."/>
            <person name="Das S.P."/>
            <person name="Tettelin H."/>
        </authorList>
    </citation>
    <scope>NUCLEOTIDE SEQUENCE [LARGE SCALE GENOMIC DNA]</scope>
    <source>
        <strain evidence="1 2">Harvey</strain>
    </source>
</reference>
<evidence type="ECO:0000313" key="2">
    <source>
        <dbReference type="Proteomes" id="UP000020681"/>
    </source>
</evidence>
<comment type="caution">
    <text evidence="1">The sequence shown here is derived from an EMBL/GenBank/DDBJ whole genome shotgun (WGS) entry which is preliminary data.</text>
</comment>
<proteinExistence type="predicted"/>
<protein>
    <submittedName>
        <fullName evidence="1">PE-PGRS family domain protein</fullName>
    </submittedName>
</protein>
<name>A0ABN0R2B1_MYCUL</name>
<evidence type="ECO:0000313" key="1">
    <source>
        <dbReference type="EMBL" id="EUA90984.1"/>
    </source>
</evidence>
<accession>A0ABN0R2B1</accession>